<dbReference type="Pfam" id="PF00440">
    <property type="entry name" value="TetR_N"/>
    <property type="match status" value="1"/>
</dbReference>
<dbReference type="GO" id="GO:0000976">
    <property type="term" value="F:transcription cis-regulatory region binding"/>
    <property type="evidence" value="ECO:0007669"/>
    <property type="project" value="TreeGrafter"/>
</dbReference>
<keyword evidence="1" id="KW-0678">Repressor</keyword>
<accession>Q1EQE4</accession>
<dbReference type="EMBL" id="CP023699">
    <property type="protein sequence ID" value="QEU90598.1"/>
    <property type="molecule type" value="Genomic_DNA"/>
</dbReference>
<sequence length="203" mass="22701">MDVGADRRTVILRGAARVIARHGVRGLRVSEVAAEAGVSTALVYYHFKDRAGILHRTLEFISDRAERYTAGHPRRERDSDPRRDLESSLLLEFQDRPEVRENSTAWGELQATSVFDPELRDALAEARLIWIGELTHTLGRIQPTAPAPALTESAERLTATLEGLSTRWLSELLPLGHARELMRDAMAVELAQLARRASPTLFD</sequence>
<protein>
    <submittedName>
        <fullName evidence="7">Putative TetR-family transcriptional regulator</fullName>
    </submittedName>
    <submittedName>
        <fullName evidence="8">TetR/AcrR family transcriptional regulator</fullName>
    </submittedName>
</protein>
<keyword evidence="3 5" id="KW-0238">DNA-binding</keyword>
<dbReference type="InterPro" id="IPR050109">
    <property type="entry name" value="HTH-type_TetR-like_transc_reg"/>
</dbReference>
<dbReference type="SUPFAM" id="SSF46689">
    <property type="entry name" value="Homeodomain-like"/>
    <property type="match status" value="1"/>
</dbReference>
<feature type="DNA-binding region" description="H-T-H motif" evidence="5">
    <location>
        <begin position="28"/>
        <end position="47"/>
    </location>
</feature>
<dbReference type="InterPro" id="IPR009057">
    <property type="entry name" value="Homeodomain-like_sf"/>
</dbReference>
<dbReference type="PANTHER" id="PTHR30055:SF200">
    <property type="entry name" value="HTH-TYPE TRANSCRIPTIONAL REPRESSOR BDCR"/>
    <property type="match status" value="1"/>
</dbReference>
<evidence type="ECO:0000256" key="3">
    <source>
        <dbReference type="ARBA" id="ARBA00023125"/>
    </source>
</evidence>
<feature type="domain" description="HTH tetR-type" evidence="6">
    <location>
        <begin position="5"/>
        <end position="65"/>
    </location>
</feature>
<evidence type="ECO:0000256" key="5">
    <source>
        <dbReference type="PROSITE-ProRule" id="PRU00335"/>
    </source>
</evidence>
<dbReference type="Proteomes" id="UP000325529">
    <property type="component" value="Chromosome"/>
</dbReference>
<evidence type="ECO:0000259" key="6">
    <source>
        <dbReference type="PROSITE" id="PS50977"/>
    </source>
</evidence>
<dbReference type="KEGG" id="ska:CP970_06465"/>
<dbReference type="GO" id="GO:0003700">
    <property type="term" value="F:DNA-binding transcription factor activity"/>
    <property type="evidence" value="ECO:0007669"/>
    <property type="project" value="TreeGrafter"/>
</dbReference>
<keyword evidence="2" id="KW-0805">Transcription regulation</keyword>
<evidence type="ECO:0000313" key="9">
    <source>
        <dbReference type="Proteomes" id="UP000325529"/>
    </source>
</evidence>
<dbReference type="Pfam" id="PF13977">
    <property type="entry name" value="TetR_C_6"/>
    <property type="match status" value="1"/>
</dbReference>
<dbReference type="PROSITE" id="PS50977">
    <property type="entry name" value="HTH_TETR_2"/>
    <property type="match status" value="1"/>
</dbReference>
<dbReference type="InterPro" id="IPR001647">
    <property type="entry name" value="HTH_TetR"/>
</dbReference>
<evidence type="ECO:0000313" key="7">
    <source>
        <dbReference type="EMBL" id="BAE95576.1"/>
    </source>
</evidence>
<dbReference type="InterPro" id="IPR039538">
    <property type="entry name" value="BetI_C"/>
</dbReference>
<organism evidence="7">
    <name type="scientific">Streptomyces kanamyceticus</name>
    <dbReference type="NCBI Taxonomy" id="1967"/>
    <lineage>
        <taxon>Bacteria</taxon>
        <taxon>Bacillati</taxon>
        <taxon>Actinomycetota</taxon>
        <taxon>Actinomycetes</taxon>
        <taxon>Kitasatosporales</taxon>
        <taxon>Streptomycetaceae</taxon>
        <taxon>Streptomyces</taxon>
    </lineage>
</organism>
<dbReference type="PRINTS" id="PR00455">
    <property type="entry name" value="HTHTETR"/>
</dbReference>
<reference evidence="8 9" key="2">
    <citation type="submission" date="2017-09" db="EMBL/GenBank/DDBJ databases">
        <authorList>
            <person name="Lee N."/>
            <person name="Cho B.-K."/>
        </authorList>
    </citation>
    <scope>NUCLEOTIDE SEQUENCE [LARGE SCALE GENOMIC DNA]</scope>
    <source>
        <strain evidence="8 9">ATCC 12853</strain>
    </source>
</reference>
<dbReference type="InterPro" id="IPR036271">
    <property type="entry name" value="Tet_transcr_reg_TetR-rel_C_sf"/>
</dbReference>
<dbReference type="OrthoDB" id="5243387at2"/>
<dbReference type="EMBL" id="AB254080">
    <property type="protein sequence ID" value="BAE95576.1"/>
    <property type="molecule type" value="Genomic_DNA"/>
</dbReference>
<name>Q1EQE4_STRKN</name>
<dbReference type="AlphaFoldDB" id="Q1EQE4"/>
<gene>
    <name evidence="8" type="ORF">CP970_06465</name>
</gene>
<evidence type="ECO:0000313" key="8">
    <source>
        <dbReference type="EMBL" id="QEU90598.1"/>
    </source>
</evidence>
<dbReference type="PANTHER" id="PTHR30055">
    <property type="entry name" value="HTH-TYPE TRANSCRIPTIONAL REGULATOR RUTR"/>
    <property type="match status" value="1"/>
</dbReference>
<keyword evidence="9" id="KW-1185">Reference proteome</keyword>
<proteinExistence type="predicted"/>
<dbReference type="Gene3D" id="1.10.357.10">
    <property type="entry name" value="Tetracycline Repressor, domain 2"/>
    <property type="match status" value="1"/>
</dbReference>
<keyword evidence="4" id="KW-0804">Transcription</keyword>
<evidence type="ECO:0000256" key="4">
    <source>
        <dbReference type="ARBA" id="ARBA00023163"/>
    </source>
</evidence>
<evidence type="ECO:0000256" key="1">
    <source>
        <dbReference type="ARBA" id="ARBA00022491"/>
    </source>
</evidence>
<reference evidence="7" key="1">
    <citation type="journal article" date="2006" name="Proc. Natl. Acad. Sci. U.S.A.">
        <title>Amplification of the entire kanamycin biosynthetic gene cluster during empirical strain improvement of Streptomyces kanamyceticus.</title>
        <authorList>
            <person name="Yanai K."/>
            <person name="Murakami T."/>
            <person name="Bibb M."/>
        </authorList>
    </citation>
    <scope>NUCLEOTIDE SEQUENCE</scope>
    <source>
        <strain evidence="7">NBRC 13414</strain>
    </source>
</reference>
<evidence type="ECO:0000256" key="2">
    <source>
        <dbReference type="ARBA" id="ARBA00023015"/>
    </source>
</evidence>
<dbReference type="SUPFAM" id="SSF48498">
    <property type="entry name" value="Tetracyclin repressor-like, C-terminal domain"/>
    <property type="match status" value="1"/>
</dbReference>